<dbReference type="AlphaFoldDB" id="A0A1W1CGX1"/>
<reference evidence="1" key="1">
    <citation type="submission" date="2016-10" db="EMBL/GenBank/DDBJ databases">
        <authorList>
            <person name="de Groot N.N."/>
        </authorList>
    </citation>
    <scope>NUCLEOTIDE SEQUENCE</scope>
</reference>
<protein>
    <submittedName>
        <fullName evidence="1">Uncharacterized protein</fullName>
    </submittedName>
</protein>
<proteinExistence type="predicted"/>
<accession>A0A1W1CGX1</accession>
<dbReference type="EMBL" id="FPHE01000137">
    <property type="protein sequence ID" value="SFV64957.1"/>
    <property type="molecule type" value="Genomic_DNA"/>
</dbReference>
<organism evidence="1">
    <name type="scientific">hydrothermal vent metagenome</name>
    <dbReference type="NCBI Taxonomy" id="652676"/>
    <lineage>
        <taxon>unclassified sequences</taxon>
        <taxon>metagenomes</taxon>
        <taxon>ecological metagenomes</taxon>
    </lineage>
</organism>
<sequence>MKNNNLAKDKIDQEINRQVEELKKMIHERYKDATMDEMELAVFKHLQGIGKTVLEGYIEKKTLNSNQSKRLK</sequence>
<gene>
    <name evidence="1" type="ORF">MNB_SV-12-159</name>
</gene>
<name>A0A1W1CGX1_9ZZZZ</name>
<evidence type="ECO:0000313" key="1">
    <source>
        <dbReference type="EMBL" id="SFV64957.1"/>
    </source>
</evidence>